<protein>
    <submittedName>
        <fullName evidence="1">Uncharacterized protein</fullName>
    </submittedName>
</protein>
<dbReference type="AlphaFoldDB" id="A0A1D8QWC5"/>
<name>A0A1D8QWC5_9PROT</name>
<evidence type="ECO:0000313" key="2">
    <source>
        <dbReference type="Proteomes" id="UP000175973"/>
    </source>
</evidence>
<sequence length="110" mass="12195">MYNPSVRFPRRAVDHHISVVTIGGQMPENLLDDTAFAPAAQTSVNILPIPEPRWQVTPGNACAVAIHHRFHKQTVIGGRSVDMTFTTREKIFYPFPLAVTQAISSHSFSP</sequence>
<keyword evidence="2" id="KW-1185">Reference proteome</keyword>
<accession>A0A1D8QWC5</accession>
<organism evidence="1 2">
    <name type="scientific">Acetobacter ascendens</name>
    <dbReference type="NCBI Taxonomy" id="481146"/>
    <lineage>
        <taxon>Bacteria</taxon>
        <taxon>Pseudomonadati</taxon>
        <taxon>Pseudomonadota</taxon>
        <taxon>Alphaproteobacteria</taxon>
        <taxon>Acetobacterales</taxon>
        <taxon>Acetobacteraceae</taxon>
        <taxon>Acetobacter</taxon>
    </lineage>
</organism>
<dbReference type="Proteomes" id="UP000175973">
    <property type="component" value="Chromosome"/>
</dbReference>
<gene>
    <name evidence="1" type="ORF">A4S02_07525</name>
</gene>
<evidence type="ECO:0000313" key="1">
    <source>
        <dbReference type="EMBL" id="AOW46642.1"/>
    </source>
</evidence>
<reference evidence="2" key="1">
    <citation type="submission" date="2016-04" db="EMBL/GenBank/DDBJ databases">
        <authorList>
            <person name="Jeon C.O."/>
            <person name="Cho G.Y."/>
            <person name="Jeong H.I."/>
            <person name="Kim K.H."/>
        </authorList>
    </citation>
    <scope>NUCLEOTIDE SEQUENCE [LARGE SCALE GENOMIC DNA]</scope>
    <source>
        <strain evidence="2">LMG 1590</strain>
    </source>
</reference>
<dbReference type="KEGG" id="aasc:A4S02_07525"/>
<dbReference type="EMBL" id="CP015164">
    <property type="protein sequence ID" value="AOW46642.1"/>
    <property type="molecule type" value="Genomic_DNA"/>
</dbReference>
<proteinExistence type="predicted"/>